<evidence type="ECO:0000313" key="3">
    <source>
        <dbReference type="Proteomes" id="UP000006222"/>
    </source>
</evidence>
<feature type="region of interest" description="Disordered" evidence="1">
    <location>
        <begin position="77"/>
        <end position="98"/>
    </location>
</feature>
<name>F2ANK0_RHOBT</name>
<dbReference type="Proteomes" id="UP000006222">
    <property type="component" value="Unassembled WGS sequence"/>
</dbReference>
<protein>
    <submittedName>
        <fullName evidence="2">Uncharacterized protein</fullName>
    </submittedName>
</protein>
<evidence type="ECO:0000313" key="2">
    <source>
        <dbReference type="EMBL" id="EGF28746.1"/>
    </source>
</evidence>
<dbReference type="EMBL" id="AFAR01000070">
    <property type="protein sequence ID" value="EGF28746.1"/>
    <property type="molecule type" value="Genomic_DNA"/>
</dbReference>
<evidence type="ECO:0000256" key="1">
    <source>
        <dbReference type="SAM" id="MobiDB-lite"/>
    </source>
</evidence>
<dbReference type="PATRIC" id="fig|991778.3.peg.1330"/>
<accession>F2ANK0</accession>
<organism evidence="2 3">
    <name type="scientific">Rhodopirellula baltica WH47</name>
    <dbReference type="NCBI Taxonomy" id="991778"/>
    <lineage>
        <taxon>Bacteria</taxon>
        <taxon>Pseudomonadati</taxon>
        <taxon>Planctomycetota</taxon>
        <taxon>Planctomycetia</taxon>
        <taxon>Pirellulales</taxon>
        <taxon>Pirellulaceae</taxon>
        <taxon>Rhodopirellula</taxon>
    </lineage>
</organism>
<proteinExistence type="predicted"/>
<dbReference type="AlphaFoldDB" id="F2ANK0"/>
<sequence>MFENASSLRPTRERLVLVTPAGCQSCELQTRLVPEVRYETVDIQTVNAKVCNVQADVVRRWQARTHIERIAPRRRTDCVDLSDNPNPMERSPLPGSRL</sequence>
<reference evidence="2 3" key="1">
    <citation type="journal article" date="2013" name="Mar. Genomics">
        <title>Expression of sulfatases in Rhodopirellula baltica and the diversity of sulfatases in the genus Rhodopirellula.</title>
        <authorList>
            <person name="Wegner C.E."/>
            <person name="Richter-Heitmann T."/>
            <person name="Klindworth A."/>
            <person name="Klockow C."/>
            <person name="Richter M."/>
            <person name="Achstetter T."/>
            <person name="Glockner F.O."/>
            <person name="Harder J."/>
        </authorList>
    </citation>
    <scope>NUCLEOTIDE SEQUENCE [LARGE SCALE GENOMIC DNA]</scope>
    <source>
        <strain evidence="2 3">WH47</strain>
    </source>
</reference>
<gene>
    <name evidence="2" type="ORF">RBWH47_03778</name>
</gene>
<comment type="caution">
    <text evidence="2">The sequence shown here is derived from an EMBL/GenBank/DDBJ whole genome shotgun (WGS) entry which is preliminary data.</text>
</comment>